<keyword evidence="9" id="KW-0009">Actin-binding</keyword>
<dbReference type="Proteomes" id="UP000053611">
    <property type="component" value="Unassembled WGS sequence"/>
</dbReference>
<dbReference type="InterPro" id="IPR015943">
    <property type="entry name" value="WD40/YVTN_repeat-like_dom_sf"/>
</dbReference>
<dbReference type="PROSITE" id="PS50294">
    <property type="entry name" value="WD_REPEATS_REGION"/>
    <property type="match status" value="3"/>
</dbReference>
<dbReference type="EMBL" id="KQ087197">
    <property type="protein sequence ID" value="KLT43194.1"/>
    <property type="molecule type" value="Genomic_DNA"/>
</dbReference>
<protein>
    <recommendedName>
        <fullName evidence="11">Coronin</fullName>
    </recommendedName>
</protein>
<feature type="region of interest" description="Disordered" evidence="12">
    <location>
        <begin position="411"/>
        <end position="504"/>
    </location>
</feature>
<dbReference type="InterPro" id="IPR019775">
    <property type="entry name" value="WD40_repeat_CS"/>
</dbReference>
<evidence type="ECO:0000256" key="9">
    <source>
        <dbReference type="ARBA" id="ARBA00023203"/>
    </source>
</evidence>
<evidence type="ECO:0000313" key="15">
    <source>
        <dbReference type="Proteomes" id="UP000053611"/>
    </source>
</evidence>
<keyword evidence="7" id="KW-0175">Coiled coil</keyword>
<evidence type="ECO:0000256" key="5">
    <source>
        <dbReference type="ARBA" id="ARBA00022737"/>
    </source>
</evidence>
<feature type="compositionally biased region" description="Basic and acidic residues" evidence="12">
    <location>
        <begin position="435"/>
        <end position="459"/>
    </location>
</feature>
<dbReference type="RefSeq" id="XP_018279685.1">
    <property type="nucleotide sequence ID" value="XM_018422861.1"/>
</dbReference>
<keyword evidence="15" id="KW-1185">Reference proteome</keyword>
<dbReference type="GO" id="GO:0004170">
    <property type="term" value="F:dUTP diphosphatase activity"/>
    <property type="evidence" value="ECO:0007669"/>
    <property type="project" value="InterPro"/>
</dbReference>
<evidence type="ECO:0000256" key="1">
    <source>
        <dbReference type="ARBA" id="ARBA00005142"/>
    </source>
</evidence>
<dbReference type="Pfam" id="PF00692">
    <property type="entry name" value="dUTPase"/>
    <property type="match status" value="1"/>
</dbReference>
<dbReference type="PANTHER" id="PTHR10856">
    <property type="entry name" value="CORONIN"/>
    <property type="match status" value="1"/>
</dbReference>
<dbReference type="GO" id="GO:0000287">
    <property type="term" value="F:magnesium ion binding"/>
    <property type="evidence" value="ECO:0007669"/>
    <property type="project" value="InterPro"/>
</dbReference>
<evidence type="ECO:0000256" key="7">
    <source>
        <dbReference type="ARBA" id="ARBA00023054"/>
    </source>
</evidence>
<evidence type="ECO:0000256" key="11">
    <source>
        <dbReference type="RuleBase" id="RU280818"/>
    </source>
</evidence>
<dbReference type="STRING" id="879819.A0A0J1B642"/>
<keyword evidence="5 11" id="KW-0677">Repeat</keyword>
<dbReference type="InterPro" id="IPR033704">
    <property type="entry name" value="dUTPase_trimeric"/>
</dbReference>
<reference evidence="14 15" key="1">
    <citation type="submission" date="2015-03" db="EMBL/GenBank/DDBJ databases">
        <title>Genomics and transcriptomics of the oil-accumulating basidiomycete yeast T. oleaginosus allow insights into substrate utilization and the diverse evolutionary trajectories of mating systems in fungi.</title>
        <authorList>
            <consortium name="DOE Joint Genome Institute"/>
            <person name="Kourist R."/>
            <person name="Kracht O."/>
            <person name="Bracharz F."/>
            <person name="Lipzen A."/>
            <person name="Nolan M."/>
            <person name="Ohm R."/>
            <person name="Grigoriev I."/>
            <person name="Sun S."/>
            <person name="Heitman J."/>
            <person name="Bruck T."/>
            <person name="Nowrousian M."/>
        </authorList>
    </citation>
    <scope>NUCLEOTIDE SEQUENCE [LARGE SCALE GENOMIC DNA]</scope>
    <source>
        <strain evidence="14 15">IBC0246</strain>
    </source>
</reference>
<dbReference type="GO" id="GO:0006226">
    <property type="term" value="P:dUMP biosynthetic process"/>
    <property type="evidence" value="ECO:0007669"/>
    <property type="project" value="UniProtKB-UniPathway"/>
</dbReference>
<name>A0A0J1B642_9TREE</name>
<dbReference type="InterPro" id="IPR001680">
    <property type="entry name" value="WD40_rpt"/>
</dbReference>
<dbReference type="GO" id="GO:0007015">
    <property type="term" value="P:actin filament organization"/>
    <property type="evidence" value="ECO:0007669"/>
    <property type="project" value="TreeGrafter"/>
</dbReference>
<dbReference type="AlphaFoldDB" id="A0A0J1B642"/>
<dbReference type="PANTHER" id="PTHR10856:SF0">
    <property type="entry name" value="CORONIN"/>
    <property type="match status" value="1"/>
</dbReference>
<dbReference type="PROSITE" id="PS00678">
    <property type="entry name" value="WD_REPEATS_1"/>
    <property type="match status" value="1"/>
</dbReference>
<comment type="subunit">
    <text evidence="3">Homotrimer.</text>
</comment>
<dbReference type="UniPathway" id="UPA00610">
    <property type="reaction ID" value="UER00666"/>
</dbReference>
<evidence type="ECO:0000256" key="6">
    <source>
        <dbReference type="ARBA" id="ARBA00022801"/>
    </source>
</evidence>
<dbReference type="GeneID" id="28983464"/>
<evidence type="ECO:0000256" key="4">
    <source>
        <dbReference type="ARBA" id="ARBA00022574"/>
    </source>
</evidence>
<dbReference type="SUPFAM" id="SSF51283">
    <property type="entry name" value="dUTPase-like"/>
    <property type="match status" value="1"/>
</dbReference>
<dbReference type="SMART" id="SM01166">
    <property type="entry name" value="DUF1899"/>
    <property type="match status" value="1"/>
</dbReference>
<dbReference type="NCBIfam" id="TIGR00576">
    <property type="entry name" value="dut"/>
    <property type="match status" value="1"/>
</dbReference>
<dbReference type="GO" id="GO:0046081">
    <property type="term" value="P:dUTP catabolic process"/>
    <property type="evidence" value="ECO:0007669"/>
    <property type="project" value="InterPro"/>
</dbReference>
<dbReference type="Pfam" id="PF00400">
    <property type="entry name" value="WD40"/>
    <property type="match status" value="3"/>
</dbReference>
<organism evidence="14 15">
    <name type="scientific">Cutaneotrichosporon oleaginosum</name>
    <dbReference type="NCBI Taxonomy" id="879819"/>
    <lineage>
        <taxon>Eukaryota</taxon>
        <taxon>Fungi</taxon>
        <taxon>Dikarya</taxon>
        <taxon>Basidiomycota</taxon>
        <taxon>Agaricomycotina</taxon>
        <taxon>Tremellomycetes</taxon>
        <taxon>Trichosporonales</taxon>
        <taxon>Trichosporonaceae</taxon>
        <taxon>Cutaneotrichosporon</taxon>
    </lineage>
</organism>
<feature type="repeat" description="WD" evidence="10">
    <location>
        <begin position="84"/>
        <end position="119"/>
    </location>
</feature>
<dbReference type="Gene3D" id="2.130.10.10">
    <property type="entry name" value="YVTN repeat-like/Quinoprotein amine dehydrogenase"/>
    <property type="match status" value="1"/>
</dbReference>
<evidence type="ECO:0000256" key="3">
    <source>
        <dbReference type="ARBA" id="ARBA00011233"/>
    </source>
</evidence>
<dbReference type="PROSITE" id="PS50082">
    <property type="entry name" value="WD_REPEATS_2"/>
    <property type="match status" value="3"/>
</dbReference>
<dbReference type="Pfam" id="PF16300">
    <property type="entry name" value="WD40_4"/>
    <property type="match status" value="1"/>
</dbReference>
<keyword evidence="6" id="KW-0378">Hydrolase</keyword>
<evidence type="ECO:0000259" key="13">
    <source>
        <dbReference type="SMART" id="SM01166"/>
    </source>
</evidence>
<dbReference type="InterPro" id="IPR029054">
    <property type="entry name" value="dUTPase-like"/>
</dbReference>
<dbReference type="SUPFAM" id="SSF50978">
    <property type="entry name" value="WD40 repeat-like"/>
    <property type="match status" value="1"/>
</dbReference>
<feature type="domain" description="DUF1899" evidence="13">
    <location>
        <begin position="3"/>
        <end position="65"/>
    </location>
</feature>
<proteinExistence type="inferred from homology"/>
<dbReference type="FunFam" id="2.130.10.10:FF:000502">
    <property type="entry name" value="Coronin"/>
    <property type="match status" value="1"/>
</dbReference>
<dbReference type="SMART" id="SM00320">
    <property type="entry name" value="WD40"/>
    <property type="match status" value="4"/>
</dbReference>
<evidence type="ECO:0000256" key="12">
    <source>
        <dbReference type="SAM" id="MobiDB-lite"/>
    </source>
</evidence>
<feature type="compositionally biased region" description="Pro residues" evidence="12">
    <location>
        <begin position="422"/>
        <end position="433"/>
    </location>
</feature>
<evidence type="ECO:0000256" key="10">
    <source>
        <dbReference type="PROSITE-ProRule" id="PRU00221"/>
    </source>
</evidence>
<feature type="repeat" description="WD" evidence="10">
    <location>
        <begin position="187"/>
        <end position="228"/>
    </location>
</feature>
<dbReference type="GO" id="GO:0051015">
    <property type="term" value="F:actin filament binding"/>
    <property type="evidence" value="ECO:0007669"/>
    <property type="project" value="TreeGrafter"/>
</dbReference>
<keyword evidence="8" id="KW-0546">Nucleotide metabolism</keyword>
<feature type="compositionally biased region" description="Basic and acidic residues" evidence="12">
    <location>
        <begin position="468"/>
        <end position="489"/>
    </location>
</feature>
<evidence type="ECO:0000313" key="14">
    <source>
        <dbReference type="EMBL" id="KLT43194.1"/>
    </source>
</evidence>
<sequence>MSRFVRPSSYRHVYGQPSKVHYENAKISGSAWDTNLITVGGKYLAVNWQVSGGGAFAILPAFSPYALPEPSGFPTKLPDILPLARGHSAPVLDTAWSPFDDDLVVSAGEDGKIFIWKVDESIFEGWGEDKWEPEDFAPVGRLNAGGRKVGQVEFHPSAANVLTSASGDHLVRVWDIEGSTDKPTLSLAGHKDSVQSIAWNSVGTMLATTCRDRKLRIFDPRAGADAVRVAEGHGGIKGSRVVWLGDRDRLATTGFSRMSDRQLMLWETAGLTNLQTESLDSSAGIIIPYFAEGNDVLFLAGKGDGNMRYFEYEGDHFHFLNEYKTSDPQRGVGFLPRRALDVSQNEIARAFKLSNRDITPLSFIVPRKAEGFQSDIFPPANSSEPALKAHEWFGGKDARPNVVDLETRAVSANKAPLATPKPTAPSTPKPSSPKPEQKESKLRAEIKPEPEVKKEEPKPAPKAATPPPKEEPKVEPKKVEPEVTSRDLEIEQPDSSDDEKEAPKAALSVASAVGGGAALGAAALAAKPASGAASGAASPNGGTVNTSDDLLVKLLNPGATLPTRGSALSAGHDLYAADGITVPARGKALVSTGLAIAVPAGTYGRIAPRSGLASKHSIDVGAGVVDADYRGEVMVLLFNYGSDDFTVAKGDRVAQLILERVHMAPVRQVEDLEATLRGAGGFGSTGGFA</sequence>
<evidence type="ECO:0000256" key="8">
    <source>
        <dbReference type="ARBA" id="ARBA00023080"/>
    </source>
</evidence>
<dbReference type="OrthoDB" id="1850764at2759"/>
<evidence type="ECO:0000256" key="2">
    <source>
        <dbReference type="ARBA" id="ARBA00009482"/>
    </source>
</evidence>
<gene>
    <name evidence="14" type="ORF">CC85DRAFT_284752</name>
</gene>
<comment type="similarity">
    <text evidence="2 11">Belongs to the WD repeat coronin family.</text>
</comment>
<comment type="pathway">
    <text evidence="1">Pyrimidine metabolism; dUMP biosynthesis; dUMP from dCTP (dUTP route): step 2/2.</text>
</comment>
<dbReference type="NCBIfam" id="NF001862">
    <property type="entry name" value="PRK00601.1"/>
    <property type="match status" value="1"/>
</dbReference>
<keyword evidence="4 10" id="KW-0853">WD repeat</keyword>
<feature type="repeat" description="WD" evidence="10">
    <location>
        <begin position="142"/>
        <end position="184"/>
    </location>
</feature>
<accession>A0A0J1B642</accession>
<dbReference type="InterPro" id="IPR036157">
    <property type="entry name" value="dUTPase-like_sf"/>
</dbReference>
<dbReference type="SMART" id="SM01167">
    <property type="entry name" value="DUF1900"/>
    <property type="match status" value="1"/>
</dbReference>
<dbReference type="InterPro" id="IPR008181">
    <property type="entry name" value="dUTPase"/>
</dbReference>
<dbReference type="InterPro" id="IPR015048">
    <property type="entry name" value="DUF1899"/>
</dbReference>
<dbReference type="CDD" id="cd07557">
    <property type="entry name" value="trimeric_dUTPase"/>
    <property type="match status" value="1"/>
</dbReference>
<dbReference type="InterPro" id="IPR015505">
    <property type="entry name" value="Coronin"/>
</dbReference>
<dbReference type="InterPro" id="IPR036322">
    <property type="entry name" value="WD40_repeat_dom_sf"/>
</dbReference>
<feature type="compositionally biased region" description="Acidic residues" evidence="12">
    <location>
        <begin position="490"/>
        <end position="500"/>
    </location>
</feature>
<dbReference type="Pfam" id="PF08953">
    <property type="entry name" value="DUF1899"/>
    <property type="match status" value="1"/>
</dbReference>
<dbReference type="Gene3D" id="2.70.40.10">
    <property type="match status" value="1"/>
</dbReference>